<dbReference type="SMART" id="SM01260">
    <property type="entry name" value="LANC_like"/>
    <property type="match status" value="1"/>
</dbReference>
<dbReference type="Gene3D" id="1.50.10.10">
    <property type="match status" value="1"/>
</dbReference>
<keyword evidence="2" id="KW-1185">Reference proteome</keyword>
<reference evidence="1 2" key="1">
    <citation type="submission" date="2022-01" db="EMBL/GenBank/DDBJ databases">
        <authorList>
            <person name="Riesco R."/>
            <person name="Trujillo M.E."/>
        </authorList>
    </citation>
    <scope>NUCLEOTIDE SEQUENCE [LARGE SCALE GENOMIC DNA]</scope>
    <source>
        <strain evidence="1 2">NIE79</strain>
    </source>
</reference>
<dbReference type="SUPFAM" id="SSF158745">
    <property type="entry name" value="LanC-like"/>
    <property type="match status" value="1"/>
</dbReference>
<dbReference type="PRINTS" id="PR01950">
    <property type="entry name" value="LANCSUPER"/>
</dbReference>
<organism evidence="1 2">
    <name type="scientific">Micromonospora trifolii</name>
    <dbReference type="NCBI Taxonomy" id="2911208"/>
    <lineage>
        <taxon>Bacteria</taxon>
        <taxon>Bacillati</taxon>
        <taxon>Actinomycetota</taxon>
        <taxon>Actinomycetes</taxon>
        <taxon>Micromonosporales</taxon>
        <taxon>Micromonosporaceae</taxon>
        <taxon>Micromonospora</taxon>
    </lineage>
</organism>
<sequence length="261" mass="27808">LRRMGRNVYRPSEPVRDAARTFDRILADRAEPAGDGIGWAGAVNPSRPLAGFSHGGSGIAVALARLDRALGNRDHLPLVEGAMRYERSAFDPEHMCWLDLRDTTPERYSMVAWCHGGPGIALARADLAGYVDDHELLDRDLSDASTGMLRFGLTGEVITGTGNHSICHGDLGNVEALLAAARARGDEDAARQAELVAASILDYIDRDGWLCGVPLGAETPGLMSGIAGIGYNLLRLALPDRVPSILLVEPPVSRVGGDPRG</sequence>
<dbReference type="InterPro" id="IPR012341">
    <property type="entry name" value="6hp_glycosidase-like_sf"/>
</dbReference>
<feature type="non-terminal residue" evidence="1">
    <location>
        <position position="1"/>
    </location>
</feature>
<dbReference type="Pfam" id="PF05147">
    <property type="entry name" value="LANC_like"/>
    <property type="match status" value="1"/>
</dbReference>
<evidence type="ECO:0000313" key="2">
    <source>
        <dbReference type="Proteomes" id="UP001201629"/>
    </source>
</evidence>
<dbReference type="EMBL" id="JAKKFD010000002">
    <property type="protein sequence ID" value="MCG5441291.1"/>
    <property type="molecule type" value="Genomic_DNA"/>
</dbReference>
<protein>
    <recommendedName>
        <fullName evidence="3">Type 2 lantipeptide synthetase LanM</fullName>
    </recommendedName>
</protein>
<evidence type="ECO:0000313" key="1">
    <source>
        <dbReference type="EMBL" id="MCG5441291.1"/>
    </source>
</evidence>
<dbReference type="InterPro" id="IPR007822">
    <property type="entry name" value="LANC-like"/>
</dbReference>
<accession>A0ABS9MVG4</accession>
<name>A0ABS9MVG4_9ACTN</name>
<dbReference type="RefSeq" id="WP_308193118.1">
    <property type="nucleotide sequence ID" value="NZ_JAKKFD010000002.1"/>
</dbReference>
<dbReference type="Proteomes" id="UP001201629">
    <property type="component" value="Unassembled WGS sequence"/>
</dbReference>
<evidence type="ECO:0008006" key="3">
    <source>
        <dbReference type="Google" id="ProtNLM"/>
    </source>
</evidence>
<comment type="caution">
    <text evidence="1">The sequence shown here is derived from an EMBL/GenBank/DDBJ whole genome shotgun (WGS) entry which is preliminary data.</text>
</comment>
<proteinExistence type="predicted"/>
<gene>
    <name evidence="1" type="ORF">NIE79_001413</name>
</gene>